<dbReference type="Pfam" id="PF00528">
    <property type="entry name" value="BPD_transp_1"/>
    <property type="match status" value="1"/>
</dbReference>
<feature type="transmembrane region" description="Helical" evidence="10">
    <location>
        <begin position="306"/>
        <end position="324"/>
    </location>
</feature>
<dbReference type="Proteomes" id="UP000319746">
    <property type="component" value="Unassembled WGS sequence"/>
</dbReference>
<reference evidence="13 14" key="1">
    <citation type="submission" date="2019-06" db="EMBL/GenBank/DDBJ databases">
        <title>Sequencing the genomes of 1000 actinobacteria strains.</title>
        <authorList>
            <person name="Klenk H.-P."/>
        </authorList>
    </citation>
    <scope>NUCLEOTIDE SEQUENCE [LARGE SCALE GENOMIC DNA]</scope>
    <source>
        <strain evidence="13 14">DSM 24083</strain>
    </source>
</reference>
<dbReference type="NCBIfam" id="TIGR00974">
    <property type="entry name" value="3a0107s02c"/>
    <property type="match status" value="1"/>
</dbReference>
<name>A0A543APK1_9MICC</name>
<dbReference type="InterPro" id="IPR005672">
    <property type="entry name" value="Phosphate_PstA"/>
</dbReference>
<dbReference type="EMBL" id="VFOU01000001">
    <property type="protein sequence ID" value="TQL74514.1"/>
    <property type="molecule type" value="Genomic_DNA"/>
</dbReference>
<evidence type="ECO:0000256" key="5">
    <source>
        <dbReference type="ARBA" id="ARBA00022475"/>
    </source>
</evidence>
<evidence type="ECO:0000256" key="11">
    <source>
        <dbReference type="SAM" id="MobiDB-lite"/>
    </source>
</evidence>
<dbReference type="PANTHER" id="PTHR42922:SF1">
    <property type="entry name" value="PHOSPHATE TRANSPORT SYSTEM PERMEASE PROTEIN PSTA"/>
    <property type="match status" value="1"/>
</dbReference>
<dbReference type="PROSITE" id="PS50928">
    <property type="entry name" value="ABC_TM1"/>
    <property type="match status" value="1"/>
</dbReference>
<dbReference type="PANTHER" id="PTHR42922">
    <property type="entry name" value="PHOSPHATE TRANSPORT SYSTEM PERMEASE PROTEIN PSTA"/>
    <property type="match status" value="1"/>
</dbReference>
<accession>A0A543APK1</accession>
<organism evidence="13 14">
    <name type="scientific">Enteractinococcus coprophilus</name>
    <dbReference type="NCBI Taxonomy" id="1027633"/>
    <lineage>
        <taxon>Bacteria</taxon>
        <taxon>Bacillati</taxon>
        <taxon>Actinomycetota</taxon>
        <taxon>Actinomycetes</taxon>
        <taxon>Micrococcales</taxon>
        <taxon>Micrococcaceae</taxon>
    </lineage>
</organism>
<evidence type="ECO:0000313" key="14">
    <source>
        <dbReference type="Proteomes" id="UP000319746"/>
    </source>
</evidence>
<evidence type="ECO:0000313" key="13">
    <source>
        <dbReference type="EMBL" id="TQL74514.1"/>
    </source>
</evidence>
<feature type="region of interest" description="Disordered" evidence="11">
    <location>
        <begin position="1"/>
        <end position="41"/>
    </location>
</feature>
<evidence type="ECO:0000256" key="7">
    <source>
        <dbReference type="ARBA" id="ARBA00022692"/>
    </source>
</evidence>
<dbReference type="GO" id="GO:0005886">
    <property type="term" value="C:plasma membrane"/>
    <property type="evidence" value="ECO:0007669"/>
    <property type="project" value="UniProtKB-SubCell"/>
</dbReference>
<dbReference type="AlphaFoldDB" id="A0A543APK1"/>
<comment type="caution">
    <text evidence="13">The sequence shown here is derived from an EMBL/GenBank/DDBJ whole genome shotgun (WGS) entry which is preliminary data.</text>
</comment>
<evidence type="ECO:0000256" key="9">
    <source>
        <dbReference type="ARBA" id="ARBA00023136"/>
    </source>
</evidence>
<keyword evidence="8 10" id="KW-1133">Transmembrane helix</keyword>
<feature type="domain" description="ABC transmembrane type-1" evidence="12">
    <location>
        <begin position="176"/>
        <end position="397"/>
    </location>
</feature>
<dbReference type="CDD" id="cd06261">
    <property type="entry name" value="TM_PBP2"/>
    <property type="match status" value="1"/>
</dbReference>
<evidence type="ECO:0000256" key="1">
    <source>
        <dbReference type="ARBA" id="ARBA00003510"/>
    </source>
</evidence>
<evidence type="ECO:0000256" key="6">
    <source>
        <dbReference type="ARBA" id="ARBA00022592"/>
    </source>
</evidence>
<feature type="transmembrane region" description="Helical" evidence="10">
    <location>
        <begin position="214"/>
        <end position="237"/>
    </location>
</feature>
<keyword evidence="6" id="KW-0592">Phosphate transport</keyword>
<feature type="transmembrane region" description="Helical" evidence="10">
    <location>
        <begin position="257"/>
        <end position="274"/>
    </location>
</feature>
<evidence type="ECO:0000256" key="3">
    <source>
        <dbReference type="ARBA" id="ARBA00007069"/>
    </source>
</evidence>
<evidence type="ECO:0000256" key="2">
    <source>
        <dbReference type="ARBA" id="ARBA00004651"/>
    </source>
</evidence>
<proteinExistence type="inferred from homology"/>
<evidence type="ECO:0000256" key="4">
    <source>
        <dbReference type="ARBA" id="ARBA00022448"/>
    </source>
</evidence>
<keyword evidence="9 10" id="KW-0472">Membrane</keyword>
<gene>
    <name evidence="13" type="ORF">FB556_0979</name>
</gene>
<feature type="transmembrane region" description="Helical" evidence="10">
    <location>
        <begin position="379"/>
        <end position="401"/>
    </location>
</feature>
<feature type="compositionally biased region" description="Basic and acidic residues" evidence="11">
    <location>
        <begin position="22"/>
        <end position="32"/>
    </location>
</feature>
<dbReference type="InterPro" id="IPR051408">
    <property type="entry name" value="Phosphate_transprt_permease"/>
</dbReference>
<sequence>MSSQIHSRTKPKTPVQPPQGPDGEKKPEEMTPKNKTSRLDSLTANRKPSWTWVAAAAGSIVVAAIVTALLFESFSIVGFVLIAGLLYIVSMYVTSRVLENRLKATDEFWRHLIWTAFIIALVPLISVIWSVVSQGLPTLLANPGLLTTDMKGVVGADDIATQTEGAPLQGGILHGLIGTVAITVLASVISIPVGLFASIYLVEYANRNAFSRAIRFFVDVMTGIPSIVAGLFAFAGLSLLIELVVGTSPQALQSVKTGFAAALALSVLMIPVVVRSTEEMLEVVSDELREASYALGVRKWRTIMKVVLPTAMSGIASGVTLAIARVTGETAPILVTAGYAATTNWNPFSEWMTALPVFIYRQLVNPTAPAAGDPSMARAWAGALVLIVIVMGLNLAARVIAKNFAPKTGK</sequence>
<feature type="transmembrane region" description="Helical" evidence="10">
    <location>
        <begin position="76"/>
        <end position="93"/>
    </location>
</feature>
<keyword evidence="4" id="KW-0813">Transport</keyword>
<dbReference type="Gene3D" id="1.10.3720.10">
    <property type="entry name" value="MetI-like"/>
    <property type="match status" value="1"/>
</dbReference>
<evidence type="ECO:0000259" key="12">
    <source>
        <dbReference type="PROSITE" id="PS50928"/>
    </source>
</evidence>
<comment type="subcellular location">
    <subcellularLocation>
        <location evidence="2 10">Cell membrane</location>
        <topology evidence="2 10">Multi-pass membrane protein</topology>
    </subcellularLocation>
</comment>
<dbReference type="InterPro" id="IPR035906">
    <property type="entry name" value="MetI-like_sf"/>
</dbReference>
<evidence type="ECO:0000256" key="8">
    <source>
        <dbReference type="ARBA" id="ARBA00022989"/>
    </source>
</evidence>
<comment type="similarity">
    <text evidence="3 10">Belongs to the binding-protein-dependent transport system permease family. CysTW subfamily.</text>
</comment>
<keyword evidence="7 10" id="KW-0812">Transmembrane</keyword>
<keyword evidence="14" id="KW-1185">Reference proteome</keyword>
<comment type="function">
    <text evidence="1">Part of the binding-protein-dependent transport system for phosphate; probably responsible for the translocation of the substrate across the membrane.</text>
</comment>
<dbReference type="InterPro" id="IPR000515">
    <property type="entry name" value="MetI-like"/>
</dbReference>
<evidence type="ECO:0000256" key="10">
    <source>
        <dbReference type="RuleBase" id="RU363043"/>
    </source>
</evidence>
<protein>
    <recommendedName>
        <fullName evidence="10">Phosphate transport system permease protein PstA</fullName>
    </recommendedName>
</protein>
<dbReference type="GO" id="GO:0035435">
    <property type="term" value="P:phosphate ion transmembrane transport"/>
    <property type="evidence" value="ECO:0007669"/>
    <property type="project" value="InterPro"/>
</dbReference>
<feature type="transmembrane region" description="Helical" evidence="10">
    <location>
        <begin position="113"/>
        <end position="132"/>
    </location>
</feature>
<feature type="transmembrane region" description="Helical" evidence="10">
    <location>
        <begin position="176"/>
        <end position="202"/>
    </location>
</feature>
<keyword evidence="5 10" id="KW-1003">Cell membrane</keyword>
<feature type="transmembrane region" description="Helical" evidence="10">
    <location>
        <begin position="50"/>
        <end position="70"/>
    </location>
</feature>
<dbReference type="GO" id="GO:0005315">
    <property type="term" value="F:phosphate transmembrane transporter activity"/>
    <property type="evidence" value="ECO:0007669"/>
    <property type="project" value="InterPro"/>
</dbReference>
<dbReference type="SUPFAM" id="SSF161098">
    <property type="entry name" value="MetI-like"/>
    <property type="match status" value="1"/>
</dbReference>